<name>A0A8K0J509_9HYPO</name>
<dbReference type="InterPro" id="IPR036259">
    <property type="entry name" value="MFS_trans_sf"/>
</dbReference>
<dbReference type="OrthoDB" id="6133115at2759"/>
<evidence type="ECO:0000256" key="2">
    <source>
        <dbReference type="ARBA" id="ARBA00010992"/>
    </source>
</evidence>
<dbReference type="PANTHER" id="PTHR48022">
    <property type="entry name" value="PLASTIDIC GLUCOSE TRANSPORTER 4"/>
    <property type="match status" value="1"/>
</dbReference>
<feature type="non-terminal residue" evidence="8">
    <location>
        <position position="233"/>
    </location>
</feature>
<evidence type="ECO:0000256" key="6">
    <source>
        <dbReference type="SAM" id="Phobius"/>
    </source>
</evidence>
<keyword evidence="3 6" id="KW-0812">Transmembrane</keyword>
<evidence type="ECO:0000259" key="7">
    <source>
        <dbReference type="PROSITE" id="PS50850"/>
    </source>
</evidence>
<feature type="transmembrane region" description="Helical" evidence="6">
    <location>
        <begin position="166"/>
        <end position="189"/>
    </location>
</feature>
<dbReference type="GO" id="GO:0016020">
    <property type="term" value="C:membrane"/>
    <property type="evidence" value="ECO:0007669"/>
    <property type="project" value="UniProtKB-SubCell"/>
</dbReference>
<keyword evidence="9" id="KW-1185">Reference proteome</keyword>
<dbReference type="PROSITE" id="PS50850">
    <property type="entry name" value="MFS"/>
    <property type="match status" value="1"/>
</dbReference>
<evidence type="ECO:0000256" key="5">
    <source>
        <dbReference type="ARBA" id="ARBA00023136"/>
    </source>
</evidence>
<evidence type="ECO:0000256" key="4">
    <source>
        <dbReference type="ARBA" id="ARBA00022989"/>
    </source>
</evidence>
<protein>
    <recommendedName>
        <fullName evidence="7">Major facilitator superfamily (MFS) profile domain-containing protein</fullName>
    </recommendedName>
</protein>
<dbReference type="InterPro" id="IPR050360">
    <property type="entry name" value="MFS_Sugar_Transporters"/>
</dbReference>
<sequence length="233" mass="25225">MAPAAAHATDGMVPAIDLDAIPPFWRRRNGILLYFLLTSSLFTSAALGFDGSMTNGMQVLPSWQERFGHPTGHKLGLFGASNSIGGVVSFLTLGWIGDRYGRRVPTGLGSLVIMVGVLIETFASSLDMYIGGKMVLGFGSGLVQMTAAVLVTELSHPKERVRVTTFYNTSLVLGYVVGAWATYGCLGIPNQWSWRLPTLLQMVPSAYQLGLIFLSPESPRWLVARGRDDEARA</sequence>
<feature type="transmembrane region" description="Helical" evidence="6">
    <location>
        <begin position="136"/>
        <end position="154"/>
    </location>
</feature>
<feature type="transmembrane region" description="Helical" evidence="6">
    <location>
        <begin position="75"/>
        <end position="96"/>
    </location>
</feature>
<proteinExistence type="inferred from homology"/>
<dbReference type="Pfam" id="PF00083">
    <property type="entry name" value="Sugar_tr"/>
    <property type="match status" value="1"/>
</dbReference>
<feature type="transmembrane region" description="Helical" evidence="6">
    <location>
        <begin position="31"/>
        <end position="49"/>
    </location>
</feature>
<dbReference type="InterPro" id="IPR005829">
    <property type="entry name" value="Sugar_transporter_CS"/>
</dbReference>
<organism evidence="8 9">
    <name type="scientific">Claviceps africana</name>
    <dbReference type="NCBI Taxonomy" id="83212"/>
    <lineage>
        <taxon>Eukaryota</taxon>
        <taxon>Fungi</taxon>
        <taxon>Dikarya</taxon>
        <taxon>Ascomycota</taxon>
        <taxon>Pezizomycotina</taxon>
        <taxon>Sordariomycetes</taxon>
        <taxon>Hypocreomycetidae</taxon>
        <taxon>Hypocreales</taxon>
        <taxon>Clavicipitaceae</taxon>
        <taxon>Claviceps</taxon>
    </lineage>
</organism>
<feature type="transmembrane region" description="Helical" evidence="6">
    <location>
        <begin position="108"/>
        <end position="130"/>
    </location>
</feature>
<comment type="caution">
    <text evidence="8">The sequence shown here is derived from an EMBL/GenBank/DDBJ whole genome shotgun (WGS) entry which is preliminary data.</text>
</comment>
<dbReference type="PANTHER" id="PTHR48022:SF64">
    <property type="entry name" value="MAJOR FACILITATOR SUPERFAMILY (MFS) PROFILE DOMAIN-CONTAINING PROTEIN"/>
    <property type="match status" value="1"/>
</dbReference>
<dbReference type="AlphaFoldDB" id="A0A8K0J509"/>
<evidence type="ECO:0000313" key="8">
    <source>
        <dbReference type="EMBL" id="KAG5920960.1"/>
    </source>
</evidence>
<dbReference type="Proteomes" id="UP000811619">
    <property type="component" value="Unassembled WGS sequence"/>
</dbReference>
<dbReference type="InterPro" id="IPR020846">
    <property type="entry name" value="MFS_dom"/>
</dbReference>
<keyword evidence="5 6" id="KW-0472">Membrane</keyword>
<reference evidence="8" key="1">
    <citation type="journal article" date="2020" name="bioRxiv">
        <title>Whole genome comparisons of ergot fungi reveals the divergence and evolution of species within the genus Claviceps are the result of varying mechanisms driving genome evolution and host range expansion.</title>
        <authorList>
            <person name="Wyka S.A."/>
            <person name="Mondo S.J."/>
            <person name="Liu M."/>
            <person name="Dettman J."/>
            <person name="Nalam V."/>
            <person name="Broders K.D."/>
        </authorList>
    </citation>
    <scope>NUCLEOTIDE SEQUENCE</scope>
    <source>
        <strain evidence="8">CCC 489</strain>
    </source>
</reference>
<dbReference type="EMBL" id="SRPY01000586">
    <property type="protein sequence ID" value="KAG5920960.1"/>
    <property type="molecule type" value="Genomic_DNA"/>
</dbReference>
<comment type="similarity">
    <text evidence="2">Belongs to the major facilitator superfamily. Sugar transporter (TC 2.A.1.1) family.</text>
</comment>
<dbReference type="SUPFAM" id="SSF103473">
    <property type="entry name" value="MFS general substrate transporter"/>
    <property type="match status" value="1"/>
</dbReference>
<keyword evidence="4 6" id="KW-1133">Transmembrane helix</keyword>
<accession>A0A8K0J509</accession>
<feature type="domain" description="Major facilitator superfamily (MFS) profile" evidence="7">
    <location>
        <begin position="36"/>
        <end position="233"/>
    </location>
</feature>
<comment type="subcellular location">
    <subcellularLocation>
        <location evidence="1">Membrane</location>
        <topology evidence="1">Multi-pass membrane protein</topology>
    </subcellularLocation>
</comment>
<dbReference type="PROSITE" id="PS00217">
    <property type="entry name" value="SUGAR_TRANSPORT_2"/>
    <property type="match status" value="1"/>
</dbReference>
<evidence type="ECO:0000256" key="1">
    <source>
        <dbReference type="ARBA" id="ARBA00004141"/>
    </source>
</evidence>
<dbReference type="Gene3D" id="1.20.1250.20">
    <property type="entry name" value="MFS general substrate transporter like domains"/>
    <property type="match status" value="1"/>
</dbReference>
<evidence type="ECO:0000256" key="3">
    <source>
        <dbReference type="ARBA" id="ARBA00022692"/>
    </source>
</evidence>
<dbReference type="InterPro" id="IPR005828">
    <property type="entry name" value="MFS_sugar_transport-like"/>
</dbReference>
<evidence type="ECO:0000313" key="9">
    <source>
        <dbReference type="Proteomes" id="UP000811619"/>
    </source>
</evidence>
<gene>
    <name evidence="8" type="ORF">E4U42_006024</name>
</gene>
<dbReference type="GO" id="GO:0005351">
    <property type="term" value="F:carbohydrate:proton symporter activity"/>
    <property type="evidence" value="ECO:0007669"/>
    <property type="project" value="TreeGrafter"/>
</dbReference>